<evidence type="ECO:0000259" key="1">
    <source>
        <dbReference type="Pfam" id="PF13474"/>
    </source>
</evidence>
<sequence>MRVSEQTRDQIMAVLRRMAEAMAGKDVDGIMALTDPDFRGFWTGADEKVIGKEAYRRHLERDFARAETIALEFSDVRIGAEGTVAWVMADMACRVVADGAPQTLNGRLTAVLRGTGHAWVFAQMHSSLPAA</sequence>
<evidence type="ECO:0000313" key="2">
    <source>
        <dbReference type="EMBL" id="MCM2466730.1"/>
    </source>
</evidence>
<organism evidence="2 3">
    <name type="scientific">Methanoculleus oceani</name>
    <dbReference type="NCBI Taxonomy" id="2184756"/>
    <lineage>
        <taxon>Archaea</taxon>
        <taxon>Methanobacteriati</taxon>
        <taxon>Methanobacteriota</taxon>
        <taxon>Stenosarchaea group</taxon>
        <taxon>Methanomicrobia</taxon>
        <taxon>Methanomicrobiales</taxon>
        <taxon>Methanomicrobiaceae</taxon>
        <taxon>Methanoculleus</taxon>
    </lineage>
</organism>
<dbReference type="RefSeq" id="WP_250988004.1">
    <property type="nucleotide sequence ID" value="NZ_QFDM01000003.1"/>
</dbReference>
<dbReference type="AlphaFoldDB" id="A0ABD4TEH0"/>
<name>A0ABD4TEH0_9EURY</name>
<keyword evidence="3" id="KW-1185">Reference proteome</keyword>
<dbReference type="Pfam" id="PF13474">
    <property type="entry name" value="SnoaL_3"/>
    <property type="match status" value="1"/>
</dbReference>
<feature type="domain" description="SnoaL-like" evidence="1">
    <location>
        <begin position="11"/>
        <end position="130"/>
    </location>
</feature>
<protein>
    <submittedName>
        <fullName evidence="2">DUF4440 domain-containing protein</fullName>
    </submittedName>
</protein>
<dbReference type="InterPro" id="IPR037401">
    <property type="entry name" value="SnoaL-like"/>
</dbReference>
<dbReference type="EMBL" id="QFDM01000003">
    <property type="protein sequence ID" value="MCM2466730.1"/>
    <property type="molecule type" value="Genomic_DNA"/>
</dbReference>
<dbReference type="Gene3D" id="3.10.450.50">
    <property type="match status" value="1"/>
</dbReference>
<dbReference type="SUPFAM" id="SSF54427">
    <property type="entry name" value="NTF2-like"/>
    <property type="match status" value="1"/>
</dbReference>
<reference evidence="2 3" key="1">
    <citation type="submission" date="2018-05" db="EMBL/GenBank/DDBJ databases">
        <title>Isolation and characterization of genus Methanoculleus species and their viruses from deep sea marine sediment offshore southwestern Taiwan.</title>
        <authorList>
            <person name="Wei W.-H."/>
            <person name="Chen W.-C."/>
            <person name="Lai M.-C."/>
            <person name="Chen S.-C."/>
        </authorList>
    </citation>
    <scope>NUCLEOTIDE SEQUENCE [LARGE SCALE GENOMIC DNA]</scope>
    <source>
        <strain evidence="2 3">CWC-02</strain>
    </source>
</reference>
<dbReference type="Proteomes" id="UP001523230">
    <property type="component" value="Unassembled WGS sequence"/>
</dbReference>
<comment type="caution">
    <text evidence="2">The sequence shown here is derived from an EMBL/GenBank/DDBJ whole genome shotgun (WGS) entry which is preliminary data.</text>
</comment>
<evidence type="ECO:0000313" key="3">
    <source>
        <dbReference type="Proteomes" id="UP001523230"/>
    </source>
</evidence>
<accession>A0ABD4TEH0</accession>
<proteinExistence type="predicted"/>
<gene>
    <name evidence="2" type="ORF">DIC75_10520</name>
</gene>
<dbReference type="InterPro" id="IPR032710">
    <property type="entry name" value="NTF2-like_dom_sf"/>
</dbReference>